<dbReference type="AlphaFoldDB" id="A0A4S8KSB7"/>
<dbReference type="Proteomes" id="UP000297245">
    <property type="component" value="Unassembled WGS sequence"/>
</dbReference>
<gene>
    <name evidence="1" type="ORF">K435DRAFT_606513</name>
</gene>
<feature type="non-terminal residue" evidence="1">
    <location>
        <position position="1"/>
    </location>
</feature>
<dbReference type="EMBL" id="ML180147">
    <property type="protein sequence ID" value="THU78707.1"/>
    <property type="molecule type" value="Genomic_DNA"/>
</dbReference>
<protein>
    <submittedName>
        <fullName evidence="1">Uncharacterized protein</fullName>
    </submittedName>
</protein>
<proteinExistence type="predicted"/>
<feature type="non-terminal residue" evidence="1">
    <location>
        <position position="61"/>
    </location>
</feature>
<keyword evidence="2" id="KW-1185">Reference proteome</keyword>
<sequence>IQTGSRLRQLFATILLFCSPSKPELLWHDFRDSMCERLGFSLIRMGHLNPTNEDEYDYGLH</sequence>
<evidence type="ECO:0000313" key="1">
    <source>
        <dbReference type="EMBL" id="THU78707.1"/>
    </source>
</evidence>
<organism evidence="1 2">
    <name type="scientific">Dendrothele bispora (strain CBS 962.96)</name>
    <dbReference type="NCBI Taxonomy" id="1314807"/>
    <lineage>
        <taxon>Eukaryota</taxon>
        <taxon>Fungi</taxon>
        <taxon>Dikarya</taxon>
        <taxon>Basidiomycota</taxon>
        <taxon>Agaricomycotina</taxon>
        <taxon>Agaricomycetes</taxon>
        <taxon>Agaricomycetidae</taxon>
        <taxon>Agaricales</taxon>
        <taxon>Agaricales incertae sedis</taxon>
        <taxon>Dendrothele</taxon>
    </lineage>
</organism>
<evidence type="ECO:0000313" key="2">
    <source>
        <dbReference type="Proteomes" id="UP000297245"/>
    </source>
</evidence>
<name>A0A4S8KSB7_DENBC</name>
<dbReference type="OrthoDB" id="1728974at2759"/>
<reference evidence="1 2" key="1">
    <citation type="journal article" date="2019" name="Nat. Ecol. Evol.">
        <title>Megaphylogeny resolves global patterns of mushroom evolution.</title>
        <authorList>
            <person name="Varga T."/>
            <person name="Krizsan K."/>
            <person name="Foldi C."/>
            <person name="Dima B."/>
            <person name="Sanchez-Garcia M."/>
            <person name="Sanchez-Ramirez S."/>
            <person name="Szollosi G.J."/>
            <person name="Szarkandi J.G."/>
            <person name="Papp V."/>
            <person name="Albert L."/>
            <person name="Andreopoulos W."/>
            <person name="Angelini C."/>
            <person name="Antonin V."/>
            <person name="Barry K.W."/>
            <person name="Bougher N.L."/>
            <person name="Buchanan P."/>
            <person name="Buyck B."/>
            <person name="Bense V."/>
            <person name="Catcheside P."/>
            <person name="Chovatia M."/>
            <person name="Cooper J."/>
            <person name="Damon W."/>
            <person name="Desjardin D."/>
            <person name="Finy P."/>
            <person name="Geml J."/>
            <person name="Haridas S."/>
            <person name="Hughes K."/>
            <person name="Justo A."/>
            <person name="Karasinski D."/>
            <person name="Kautmanova I."/>
            <person name="Kiss B."/>
            <person name="Kocsube S."/>
            <person name="Kotiranta H."/>
            <person name="LaButti K.M."/>
            <person name="Lechner B.E."/>
            <person name="Liimatainen K."/>
            <person name="Lipzen A."/>
            <person name="Lukacs Z."/>
            <person name="Mihaltcheva S."/>
            <person name="Morgado L.N."/>
            <person name="Niskanen T."/>
            <person name="Noordeloos M.E."/>
            <person name="Ohm R.A."/>
            <person name="Ortiz-Santana B."/>
            <person name="Ovrebo C."/>
            <person name="Racz N."/>
            <person name="Riley R."/>
            <person name="Savchenko A."/>
            <person name="Shiryaev A."/>
            <person name="Soop K."/>
            <person name="Spirin V."/>
            <person name="Szebenyi C."/>
            <person name="Tomsovsky M."/>
            <person name="Tulloss R.E."/>
            <person name="Uehling J."/>
            <person name="Grigoriev I.V."/>
            <person name="Vagvolgyi C."/>
            <person name="Papp T."/>
            <person name="Martin F.M."/>
            <person name="Miettinen O."/>
            <person name="Hibbett D.S."/>
            <person name="Nagy L.G."/>
        </authorList>
    </citation>
    <scope>NUCLEOTIDE SEQUENCE [LARGE SCALE GENOMIC DNA]</scope>
    <source>
        <strain evidence="1 2">CBS 962.96</strain>
    </source>
</reference>
<accession>A0A4S8KSB7</accession>